<name>A0A9D4RM99_DREPO</name>
<proteinExistence type="predicted"/>
<reference evidence="2" key="1">
    <citation type="journal article" date="2019" name="bioRxiv">
        <title>The Genome of the Zebra Mussel, Dreissena polymorpha: A Resource for Invasive Species Research.</title>
        <authorList>
            <person name="McCartney M.A."/>
            <person name="Auch B."/>
            <person name="Kono T."/>
            <person name="Mallez S."/>
            <person name="Zhang Y."/>
            <person name="Obille A."/>
            <person name="Becker A."/>
            <person name="Abrahante J.E."/>
            <person name="Garbe J."/>
            <person name="Badalamenti J.P."/>
            <person name="Herman A."/>
            <person name="Mangelson H."/>
            <person name="Liachko I."/>
            <person name="Sullivan S."/>
            <person name="Sone E.D."/>
            <person name="Koren S."/>
            <person name="Silverstein K.A.T."/>
            <person name="Beckman K.B."/>
            <person name="Gohl D.M."/>
        </authorList>
    </citation>
    <scope>NUCLEOTIDE SEQUENCE</scope>
    <source>
        <strain evidence="2">Duluth1</strain>
        <tissue evidence="2">Whole animal</tissue>
    </source>
</reference>
<reference evidence="2" key="2">
    <citation type="submission" date="2020-11" db="EMBL/GenBank/DDBJ databases">
        <authorList>
            <person name="McCartney M.A."/>
            <person name="Auch B."/>
            <person name="Kono T."/>
            <person name="Mallez S."/>
            <person name="Becker A."/>
            <person name="Gohl D.M."/>
            <person name="Silverstein K.A.T."/>
            <person name="Koren S."/>
            <person name="Bechman K.B."/>
            <person name="Herman A."/>
            <person name="Abrahante J.E."/>
            <person name="Garbe J."/>
        </authorList>
    </citation>
    <scope>NUCLEOTIDE SEQUENCE</scope>
    <source>
        <strain evidence="2">Duluth1</strain>
        <tissue evidence="2">Whole animal</tissue>
    </source>
</reference>
<organism evidence="2 3">
    <name type="scientific">Dreissena polymorpha</name>
    <name type="common">Zebra mussel</name>
    <name type="synonym">Mytilus polymorpha</name>
    <dbReference type="NCBI Taxonomy" id="45954"/>
    <lineage>
        <taxon>Eukaryota</taxon>
        <taxon>Metazoa</taxon>
        <taxon>Spiralia</taxon>
        <taxon>Lophotrochozoa</taxon>
        <taxon>Mollusca</taxon>
        <taxon>Bivalvia</taxon>
        <taxon>Autobranchia</taxon>
        <taxon>Heteroconchia</taxon>
        <taxon>Euheterodonta</taxon>
        <taxon>Imparidentia</taxon>
        <taxon>Neoheterodontei</taxon>
        <taxon>Myida</taxon>
        <taxon>Dreissenoidea</taxon>
        <taxon>Dreissenidae</taxon>
        <taxon>Dreissena</taxon>
    </lineage>
</organism>
<protein>
    <submittedName>
        <fullName evidence="2">Uncharacterized protein</fullName>
    </submittedName>
</protein>
<dbReference type="AlphaFoldDB" id="A0A9D4RM99"/>
<dbReference type="Proteomes" id="UP000828390">
    <property type="component" value="Unassembled WGS sequence"/>
</dbReference>
<comment type="caution">
    <text evidence="2">The sequence shown here is derived from an EMBL/GenBank/DDBJ whole genome shotgun (WGS) entry which is preliminary data.</text>
</comment>
<sequence>MSDPGPSRQLYGCLRLHETRRYSLILIASITNKHGGTNEESGQIRGKHCGYTENHVNTNSDYTG</sequence>
<keyword evidence="3" id="KW-1185">Reference proteome</keyword>
<evidence type="ECO:0000313" key="2">
    <source>
        <dbReference type="EMBL" id="KAH3873629.1"/>
    </source>
</evidence>
<dbReference type="EMBL" id="JAIWYP010000002">
    <property type="protein sequence ID" value="KAH3873629.1"/>
    <property type="molecule type" value="Genomic_DNA"/>
</dbReference>
<evidence type="ECO:0000313" key="3">
    <source>
        <dbReference type="Proteomes" id="UP000828390"/>
    </source>
</evidence>
<accession>A0A9D4RM99</accession>
<feature type="compositionally biased region" description="Polar residues" evidence="1">
    <location>
        <begin position="54"/>
        <end position="64"/>
    </location>
</feature>
<feature type="region of interest" description="Disordered" evidence="1">
    <location>
        <begin position="34"/>
        <end position="64"/>
    </location>
</feature>
<gene>
    <name evidence="2" type="ORF">DPMN_036866</name>
</gene>
<evidence type="ECO:0000256" key="1">
    <source>
        <dbReference type="SAM" id="MobiDB-lite"/>
    </source>
</evidence>